<gene>
    <name evidence="4" type="ORF">TU94_00210</name>
</gene>
<dbReference type="InterPro" id="IPR013783">
    <property type="entry name" value="Ig-like_fold"/>
</dbReference>
<dbReference type="SUPFAM" id="SSF51294">
    <property type="entry name" value="Hedgehog/intein (Hint) domain"/>
    <property type="match status" value="1"/>
</dbReference>
<dbReference type="PROSITE" id="PS50817">
    <property type="entry name" value="INTEIN_N_TER"/>
    <property type="match status" value="1"/>
</dbReference>
<accession>A0A0C5FWR8</accession>
<dbReference type="InterPro" id="IPR008969">
    <property type="entry name" value="CarboxyPept-like_regulatory"/>
</dbReference>
<dbReference type="InterPro" id="IPR006141">
    <property type="entry name" value="Intein_N"/>
</dbReference>
<dbReference type="InterPro" id="IPR045351">
    <property type="entry name" value="DUF6531"/>
</dbReference>
<dbReference type="InterPro" id="IPR006530">
    <property type="entry name" value="YD"/>
</dbReference>
<dbReference type="Pfam" id="PF25023">
    <property type="entry name" value="TEN_YD-shell"/>
    <property type="match status" value="1"/>
</dbReference>
<dbReference type="SUPFAM" id="SSF49464">
    <property type="entry name" value="Carboxypeptidase regulatory domain-like"/>
    <property type="match status" value="1"/>
</dbReference>
<evidence type="ECO:0000256" key="1">
    <source>
        <dbReference type="ARBA" id="ARBA00022737"/>
    </source>
</evidence>
<dbReference type="Pfam" id="PF05593">
    <property type="entry name" value="RHS_repeat"/>
    <property type="match status" value="5"/>
</dbReference>
<dbReference type="PRINTS" id="PR00394">
    <property type="entry name" value="RHSPROTEIN"/>
</dbReference>
<dbReference type="SMART" id="SM00306">
    <property type="entry name" value="HintN"/>
    <property type="match status" value="1"/>
</dbReference>
<dbReference type="KEGG" id="scw:TU94_00210"/>
<keyword evidence="5" id="KW-1185">Reference proteome</keyword>
<feature type="region of interest" description="Disordered" evidence="2">
    <location>
        <begin position="796"/>
        <end position="844"/>
    </location>
</feature>
<dbReference type="InterPro" id="IPR036844">
    <property type="entry name" value="Hint_dom_sf"/>
</dbReference>
<feature type="domain" description="Hint" evidence="3">
    <location>
        <begin position="2117"/>
        <end position="2222"/>
    </location>
</feature>
<dbReference type="NCBIfam" id="TIGR01643">
    <property type="entry name" value="YD_repeat_2x"/>
    <property type="match status" value="4"/>
</dbReference>
<dbReference type="NCBIfam" id="TIGR01443">
    <property type="entry name" value="intein_Cterm"/>
    <property type="match status" value="1"/>
</dbReference>
<dbReference type="InterPro" id="IPR022385">
    <property type="entry name" value="Rhs_assc_core"/>
</dbReference>
<dbReference type="InterPro" id="IPR030934">
    <property type="entry name" value="Intein_C"/>
</dbReference>
<keyword evidence="1" id="KW-0677">Repeat</keyword>
<name>A0A0C5FWR8_9ACTN</name>
<dbReference type="CDD" id="cd00081">
    <property type="entry name" value="Hint"/>
    <property type="match status" value="1"/>
</dbReference>
<evidence type="ECO:0000259" key="3">
    <source>
        <dbReference type="SMART" id="SM00306"/>
    </source>
</evidence>
<dbReference type="Pfam" id="PF20148">
    <property type="entry name" value="DUF6531"/>
    <property type="match status" value="1"/>
</dbReference>
<evidence type="ECO:0000313" key="5">
    <source>
        <dbReference type="Proteomes" id="UP000032234"/>
    </source>
</evidence>
<dbReference type="HOGENOM" id="CLU_230212_0_0_11"/>
<dbReference type="Pfam" id="PF07591">
    <property type="entry name" value="PT-HINT"/>
    <property type="match status" value="1"/>
</dbReference>
<dbReference type="EMBL" id="CP010849">
    <property type="protein sequence ID" value="AJP00214.1"/>
    <property type="molecule type" value="Genomic_DNA"/>
</dbReference>
<protein>
    <recommendedName>
        <fullName evidence="3">Hint domain-containing protein</fullName>
    </recommendedName>
</protein>
<dbReference type="PANTHER" id="PTHR32305:SF15">
    <property type="entry name" value="PROTEIN RHSA-RELATED"/>
    <property type="match status" value="1"/>
</dbReference>
<dbReference type="InterPro" id="IPR056823">
    <property type="entry name" value="TEN-like_YD-shell"/>
</dbReference>
<dbReference type="NCBIfam" id="TIGR03696">
    <property type="entry name" value="Rhs_assc_core"/>
    <property type="match status" value="1"/>
</dbReference>
<dbReference type="Proteomes" id="UP000032234">
    <property type="component" value="Chromosome"/>
</dbReference>
<dbReference type="PATRIC" id="fig|477245.3.peg.58"/>
<reference evidence="4 5" key="1">
    <citation type="submission" date="2015-02" db="EMBL/GenBank/DDBJ databases">
        <title>Genome sequence of thermotolerant Streptomyces cyaneogriseus subsp. Noncyanogenus NMWT1, the producer of nematocidal antibiotics nemadectin.</title>
        <authorList>
            <person name="Wang H."/>
            <person name="Li C."/>
            <person name="Xiang W."/>
            <person name="Wang X."/>
        </authorList>
    </citation>
    <scope>NUCLEOTIDE SEQUENCE [LARGE SCALE GENOMIC DNA]</scope>
    <source>
        <strain evidence="4 5">NMWT 1</strain>
    </source>
</reference>
<dbReference type="InterPro" id="IPR003587">
    <property type="entry name" value="Hint_dom_N"/>
</dbReference>
<dbReference type="Gene3D" id="2.60.120.380">
    <property type="match status" value="4"/>
</dbReference>
<dbReference type="InterPro" id="IPR050708">
    <property type="entry name" value="T6SS_VgrG/RHS"/>
</dbReference>
<evidence type="ECO:0000313" key="4">
    <source>
        <dbReference type="EMBL" id="AJP00214.1"/>
    </source>
</evidence>
<proteinExistence type="predicted"/>
<dbReference type="Gene3D" id="2.60.40.10">
    <property type="entry name" value="Immunoglobulins"/>
    <property type="match status" value="1"/>
</dbReference>
<dbReference type="Gene3D" id="2.170.16.10">
    <property type="entry name" value="Hedgehog/Intein (Hint) domain"/>
    <property type="match status" value="1"/>
</dbReference>
<evidence type="ECO:0000256" key="2">
    <source>
        <dbReference type="SAM" id="MobiDB-lite"/>
    </source>
</evidence>
<dbReference type="PROSITE" id="PS50818">
    <property type="entry name" value="INTEIN_C_TER"/>
    <property type="match status" value="1"/>
</dbReference>
<dbReference type="PANTHER" id="PTHR32305">
    <property type="match status" value="1"/>
</dbReference>
<organism evidence="4 5">
    <name type="scientific">Streptomyces cyaneogriseus subsp. noncyanogenus</name>
    <dbReference type="NCBI Taxonomy" id="477245"/>
    <lineage>
        <taxon>Bacteria</taxon>
        <taxon>Bacillati</taxon>
        <taxon>Actinomycetota</taxon>
        <taxon>Actinomycetes</taxon>
        <taxon>Kitasatosporales</taxon>
        <taxon>Streptomycetaceae</taxon>
        <taxon>Streptomyces</taxon>
    </lineage>
</organism>
<dbReference type="Gene3D" id="2.180.10.10">
    <property type="entry name" value="RHS repeat-associated core"/>
    <property type="match status" value="2"/>
</dbReference>
<dbReference type="InterPro" id="IPR031325">
    <property type="entry name" value="RHS_repeat"/>
</dbReference>
<sequence length="2388" mass="251502">MRFNGGTLAETIQATDGTLTVKVPAAATSGRITVQTQDGKATSASDFLIPLSEDEETFETTIRTAINDAPSSVAVTQAGKRARLFFDADQGQDLSVGFTQATFTPSGTAELIDPRGDVVGTSSNILPGSDDWEVRDLPVSGTYTLVVNPSSTTTGSVTVTLSEPVGGELSFAGNPAATVMSRAGQDGLWTFTASVGESFSLGIDTASMTDSLTARLYAPGGEQVDSLSVSKAFDGSLDLDKLPASGIYTLYLDPANGATGTATVTISHFASAASLDPQADPKQLAISRPGQDGTAVFTGTAGQKVSLGITSAGFTTFVTYYVYAPDGSKVDSFTVSAAGTTDWDSAALPQSGTYQLRMSPARLGTGALTTTLSTLVDAGRLSSTGSSEFVDISRLGQNAEATFNASSGDDLSLAVTENTFTTVASLTVTAPSGAKVAPSVSVTSGKAHTQGLSDLPEAGTYTVTVDPFSGAQGSMKLTLSTDITVNAAVDGTSVSATAARPGQRIRARFSAGSDLVSVGLTSNTINQSTDLTLIGPAGGNGDAVGAVGKSTTQAAHLGPLYAGSAYTLLLEPQLAGTGSVTLWLSAPAKAGALSATGRTGTINRPGQQLEYTLAAQAGDGTSALFTGTTLTGTTAVKILSPASAVPNSLGNLTTSPTDVDVRAPLAAGTHRILVQPSKPVTGSTTATAVADVDGGVLTVDGSSRSASIGTAGQNARFTFTGTTGQKLTLNLGTAPPSAWYLSIYGPNDKWLVNERPMTTATLAYALAALPTSGTYTLTVAPATMKTGTYSLGLSTTAAASTADSGRKKETKSSAKKASDHAGVDREASAGGTVPTGADAWQPDKHNLKGLDWLTRRGATPKTPVRLRAPPGKTAVSGHVLRLDGKPLAGVSVRVGTKRTLTDAKGRFLLVGISPQATTLIIDGSTANTKKRAYGRFEIRIHPKAGMSVDLGFPVWMAPLDTKHTVTFEATAKKDVVLTTPSIPGLEVRIPAGSVVRDEDGKPVTELGITAIPIDRPPFPLPEDGIVPVYFTVQPGGTYVFPKGAQIIYPNYTREPPGTRVDFMDYDPDGKGWYVYGHGEVSADGTQVIPDAKTRVWAFHGAMFNVPSLPNWLTGWMDDTLSWLSGDPVELSTGLLTDTHTDLAINDSLTPIEISRTYWQGDTSKRAFGIGRDLIYNAFLHSEEQYKEVDLYLPGGRKVHYVRTSSGTSFRDAVFQPTSASGSFRSTMIKWNAGWELSFPDGTVWEFPQYSPLNEIRDRYGNTLTLTRANRIRGPITRLVTSNGRWINLTYDAQNRVTQARDNTGRTTAYTYDSVGRLETVTDPAGKVSSFTYDGTSNRIATAKDARGIVYMTNTYDTVGRVKKQTLTEGQEYTFAYTQTGTGQITATEVTQPGGSVRKVEFDTSGFGISDTQAYGTALARTTVYERGTKHRINAVIDPYGRRTELSYDNANHITGATELAGTAQARSASTVVFDGPYDQPSSITDPLGHTTQLTYEPNGDLTKVTDPEGRKTTFTYTSTGQVKTVTDNANATTTYTYDNGDLTQVKDAEGRVTQQFTDAAGRVSAVTDEAGSLSAITYDKLNQSREIADPLGHTTALGYDANGNLTTLTDARGNTTTWAYDNADRPKTATDPLGAQASFEYDTAGLLKTATSLSGKAATAEYDLLGRPKTTKYGVNPLGQAESTVTYGYDAKDLLKQITDSQNGTQSFTYDAYDRPATSTGPTGTVSYDYDNADRRTLMTASGTSTTYGYDKSSILTSVKTGTQEVTLGLDAAGREKSAALPGGITRTTGYDTTGVIESLTYAQGTKAIGDLTYTRDVRALQTGLTGSLAKIALPAAESGTEFGKDNRITTYAGRTFTYDTDGQLKNDGIRTYTWNARGELTNLIKAGTASSFAYDPLGGRMSKTTGGTTNRYLTDGNNPLVEQDSAGATKATVATSGLDEFLTRTEAGKTQIYLTDALGTVVGLANTDGTIATSYAYDPNGTPTASGATSSNPYTFTGREDDGTGLLYYRNRYYDPQTGRFISQDPIGHAGGTNLYQYALSSPTTYTDPTGNNPMIAGCVIGGLFDGGMDWLAQRLSGRKVNWGQVGQSAVIGCLSGTLGAGIGAKIGSRVNCTSPNSFTGDTPALMADGTHKPIKDIKIGDIVLATDPETGETGPRKVTTLINGEGYKQLVDITLKTDESKDSSTEKITATNGHPFWVPTLHRWIEADDLKAGQWLQTSAGTWVQITSVRHRTQSGSVYNLTVDDLHTYHAVAGATPVLVHNCGSKAGEAIVHLDRTAGHASITVRHGDDILHTEQAGVPGTRAVPQNFVGELSDFRVDVRIPLPNASRARSYQDVTLGRDLGAYDEATRSCITYCAEVLRAGGVQGIPIEEGSLAITRWLIKMHG</sequence>
<dbReference type="STRING" id="477245.TU94_00210"/>
<feature type="compositionally biased region" description="Basic and acidic residues" evidence="2">
    <location>
        <begin position="804"/>
        <end position="827"/>
    </location>
</feature>
<dbReference type="GO" id="GO:0005975">
    <property type="term" value="P:carbohydrate metabolic process"/>
    <property type="evidence" value="ECO:0007669"/>
    <property type="project" value="UniProtKB-ARBA"/>
</dbReference>
<dbReference type="GO" id="GO:0016539">
    <property type="term" value="P:intein-mediated protein splicing"/>
    <property type="evidence" value="ECO:0007669"/>
    <property type="project" value="InterPro"/>
</dbReference>